<accession>W2SIT2</accession>
<dbReference type="EMBL" id="KI669098">
    <property type="protein sequence ID" value="ETN69500.1"/>
    <property type="molecule type" value="Genomic_DNA"/>
</dbReference>
<dbReference type="AlphaFoldDB" id="W2SIT2"/>
<dbReference type="Proteomes" id="UP000053676">
    <property type="component" value="Unassembled WGS sequence"/>
</dbReference>
<evidence type="ECO:0000313" key="3">
    <source>
        <dbReference type="Proteomes" id="UP000053676"/>
    </source>
</evidence>
<dbReference type="OrthoDB" id="5866595at2759"/>
<protein>
    <submittedName>
        <fullName evidence="2">Uncharacterized protein</fullName>
    </submittedName>
</protein>
<feature type="compositionally biased region" description="Polar residues" evidence="1">
    <location>
        <begin position="48"/>
        <end position="64"/>
    </location>
</feature>
<keyword evidence="3" id="KW-1185">Reference proteome</keyword>
<evidence type="ECO:0000313" key="2">
    <source>
        <dbReference type="EMBL" id="ETN69500.1"/>
    </source>
</evidence>
<reference evidence="3" key="1">
    <citation type="journal article" date="2014" name="Nat. Genet.">
        <title>Genome of the human hookworm Necator americanus.</title>
        <authorList>
            <person name="Tang Y.T."/>
            <person name="Gao X."/>
            <person name="Rosa B.A."/>
            <person name="Abubucker S."/>
            <person name="Hallsworth-Pepin K."/>
            <person name="Martin J."/>
            <person name="Tyagi R."/>
            <person name="Heizer E."/>
            <person name="Zhang X."/>
            <person name="Bhonagiri-Palsikar V."/>
            <person name="Minx P."/>
            <person name="Warren W.C."/>
            <person name="Wang Q."/>
            <person name="Zhan B."/>
            <person name="Hotez P.J."/>
            <person name="Sternberg P.W."/>
            <person name="Dougall A."/>
            <person name="Gaze S.T."/>
            <person name="Mulvenna J."/>
            <person name="Sotillo J."/>
            <person name="Ranganathan S."/>
            <person name="Rabelo E.M."/>
            <person name="Wilson R.K."/>
            <person name="Felgner P.L."/>
            <person name="Bethony J."/>
            <person name="Hawdon J.M."/>
            <person name="Gasser R.B."/>
            <person name="Loukas A."/>
            <person name="Mitreva M."/>
        </authorList>
    </citation>
    <scope>NUCLEOTIDE SEQUENCE [LARGE SCALE GENOMIC DNA]</scope>
</reference>
<sequence length="134" mass="14539">MASAGVNSSKGMNWANINLDSLSVHVRSFYVNDVEGMLEQNALKKSRSPSLASLRNGSVSPNHTDGSDCAPLPYRARRHTATADELLYPTEVVEPAATAPKETLKAESGGDEEKKEKNTGCAFEFLRRVGSYHV</sequence>
<dbReference type="KEGG" id="nai:NECAME_05213"/>
<gene>
    <name evidence="2" type="ORF">NECAME_05213</name>
</gene>
<organism evidence="2 3">
    <name type="scientific">Necator americanus</name>
    <name type="common">Human hookworm</name>
    <dbReference type="NCBI Taxonomy" id="51031"/>
    <lineage>
        <taxon>Eukaryota</taxon>
        <taxon>Metazoa</taxon>
        <taxon>Ecdysozoa</taxon>
        <taxon>Nematoda</taxon>
        <taxon>Chromadorea</taxon>
        <taxon>Rhabditida</taxon>
        <taxon>Rhabditina</taxon>
        <taxon>Rhabditomorpha</taxon>
        <taxon>Strongyloidea</taxon>
        <taxon>Ancylostomatidae</taxon>
        <taxon>Bunostominae</taxon>
        <taxon>Necator</taxon>
    </lineage>
</organism>
<proteinExistence type="predicted"/>
<feature type="region of interest" description="Disordered" evidence="1">
    <location>
        <begin position="42"/>
        <end position="72"/>
    </location>
</feature>
<name>W2SIT2_NECAM</name>
<evidence type="ECO:0000256" key="1">
    <source>
        <dbReference type="SAM" id="MobiDB-lite"/>
    </source>
</evidence>
<dbReference type="STRING" id="51031.W2SIT2"/>
<feature type="region of interest" description="Disordered" evidence="1">
    <location>
        <begin position="89"/>
        <end position="117"/>
    </location>
</feature>